<feature type="transmembrane region" description="Helical" evidence="1">
    <location>
        <begin position="75"/>
        <end position="95"/>
    </location>
</feature>
<dbReference type="Pfam" id="PF15860">
    <property type="entry name" value="DUF4728"/>
    <property type="match status" value="1"/>
</dbReference>
<evidence type="ECO:0000313" key="3">
    <source>
        <dbReference type="Proteomes" id="UP000007798"/>
    </source>
</evidence>
<sequence>MKYFACLNLRSMGLSIACLDIVIALSILGICSYHLYLDFLDLSQWQQNDVQIMSPFGTFIATLVDYVLVHEFSQAFYMIVTLTIWIKALINLVVASIMIDGIKKQRLICIAPWLINSCISMLIEIAIFVSLEIKIDDLDASVDRRIARSVIFGVFLVLNALFAYGIYALYRLMKSSTNENRALQESIVETSESKLI</sequence>
<keyword evidence="1" id="KW-0812">Transmembrane</keyword>
<feature type="transmembrane region" description="Helical" evidence="1">
    <location>
        <begin position="149"/>
        <end position="170"/>
    </location>
</feature>
<name>A0A0Q9X3P7_DROWI</name>
<dbReference type="OrthoDB" id="7914534at2759"/>
<keyword evidence="1" id="KW-1133">Transmembrane helix</keyword>
<gene>
    <name evidence="2" type="primary">Dwil\GK27422</name>
    <name evidence="2" type="ORF">Dwil_GK27422</name>
</gene>
<organism evidence="2 3">
    <name type="scientific">Drosophila willistoni</name>
    <name type="common">Fruit fly</name>
    <dbReference type="NCBI Taxonomy" id="7260"/>
    <lineage>
        <taxon>Eukaryota</taxon>
        <taxon>Metazoa</taxon>
        <taxon>Ecdysozoa</taxon>
        <taxon>Arthropoda</taxon>
        <taxon>Hexapoda</taxon>
        <taxon>Insecta</taxon>
        <taxon>Pterygota</taxon>
        <taxon>Neoptera</taxon>
        <taxon>Endopterygota</taxon>
        <taxon>Diptera</taxon>
        <taxon>Brachycera</taxon>
        <taxon>Muscomorpha</taxon>
        <taxon>Ephydroidea</taxon>
        <taxon>Drosophilidae</taxon>
        <taxon>Drosophila</taxon>
        <taxon>Sophophora</taxon>
    </lineage>
</organism>
<dbReference type="InterPro" id="IPR031720">
    <property type="entry name" value="DUF4728"/>
</dbReference>
<accession>A0A0Q9X3P7</accession>
<dbReference type="Proteomes" id="UP000007798">
    <property type="component" value="Unassembled WGS sequence"/>
</dbReference>
<feature type="transmembrane region" description="Helical" evidence="1">
    <location>
        <begin position="12"/>
        <end position="36"/>
    </location>
</feature>
<feature type="transmembrane region" description="Helical" evidence="1">
    <location>
        <begin position="107"/>
        <end position="129"/>
    </location>
</feature>
<evidence type="ECO:0000256" key="1">
    <source>
        <dbReference type="SAM" id="Phobius"/>
    </source>
</evidence>
<evidence type="ECO:0000313" key="2">
    <source>
        <dbReference type="EMBL" id="KRF99456.1"/>
    </source>
</evidence>
<keyword evidence="3" id="KW-1185">Reference proteome</keyword>
<proteinExistence type="predicted"/>
<protein>
    <submittedName>
        <fullName evidence="2">Uncharacterized protein, isoform B</fullName>
    </submittedName>
</protein>
<dbReference type="EMBL" id="CH964232">
    <property type="protein sequence ID" value="KRF99456.1"/>
    <property type="molecule type" value="Genomic_DNA"/>
</dbReference>
<dbReference type="AlphaFoldDB" id="A0A0Q9X3P7"/>
<keyword evidence="1" id="KW-0472">Membrane</keyword>
<reference evidence="2 3" key="1">
    <citation type="journal article" date="2007" name="Nature">
        <title>Evolution of genes and genomes on the Drosophila phylogeny.</title>
        <authorList>
            <consortium name="Drosophila 12 Genomes Consortium"/>
            <person name="Clark A.G."/>
            <person name="Eisen M.B."/>
            <person name="Smith D.R."/>
            <person name="Bergman C.M."/>
            <person name="Oliver B."/>
            <person name="Markow T.A."/>
            <person name="Kaufman T.C."/>
            <person name="Kellis M."/>
            <person name="Gelbart W."/>
            <person name="Iyer V.N."/>
            <person name="Pollard D.A."/>
            <person name="Sackton T.B."/>
            <person name="Larracuente A.M."/>
            <person name="Singh N.D."/>
            <person name="Abad J.P."/>
            <person name="Abt D.N."/>
            <person name="Adryan B."/>
            <person name="Aguade M."/>
            <person name="Akashi H."/>
            <person name="Anderson W.W."/>
            <person name="Aquadro C.F."/>
            <person name="Ardell D.H."/>
            <person name="Arguello R."/>
            <person name="Artieri C.G."/>
            <person name="Barbash D.A."/>
            <person name="Barker D."/>
            <person name="Barsanti P."/>
            <person name="Batterham P."/>
            <person name="Batzoglou S."/>
            <person name="Begun D."/>
            <person name="Bhutkar A."/>
            <person name="Blanco E."/>
            <person name="Bosak S.A."/>
            <person name="Bradley R.K."/>
            <person name="Brand A.D."/>
            <person name="Brent M.R."/>
            <person name="Brooks A.N."/>
            <person name="Brown R.H."/>
            <person name="Butlin R.K."/>
            <person name="Caggese C."/>
            <person name="Calvi B.R."/>
            <person name="Bernardo de Carvalho A."/>
            <person name="Caspi A."/>
            <person name="Castrezana S."/>
            <person name="Celniker S.E."/>
            <person name="Chang J.L."/>
            <person name="Chapple C."/>
            <person name="Chatterji S."/>
            <person name="Chinwalla A."/>
            <person name="Civetta A."/>
            <person name="Clifton S.W."/>
            <person name="Comeron J.M."/>
            <person name="Costello J.C."/>
            <person name="Coyne J.A."/>
            <person name="Daub J."/>
            <person name="David R.G."/>
            <person name="Delcher A.L."/>
            <person name="Delehaunty K."/>
            <person name="Do C.B."/>
            <person name="Ebling H."/>
            <person name="Edwards K."/>
            <person name="Eickbush T."/>
            <person name="Evans J.D."/>
            <person name="Filipski A."/>
            <person name="Findeiss S."/>
            <person name="Freyhult E."/>
            <person name="Fulton L."/>
            <person name="Fulton R."/>
            <person name="Garcia A.C."/>
            <person name="Gardiner A."/>
            <person name="Garfield D.A."/>
            <person name="Garvin B.E."/>
            <person name="Gibson G."/>
            <person name="Gilbert D."/>
            <person name="Gnerre S."/>
            <person name="Godfrey J."/>
            <person name="Good R."/>
            <person name="Gotea V."/>
            <person name="Gravely B."/>
            <person name="Greenberg A.J."/>
            <person name="Griffiths-Jones S."/>
            <person name="Gross S."/>
            <person name="Guigo R."/>
            <person name="Gustafson E.A."/>
            <person name="Haerty W."/>
            <person name="Hahn M.W."/>
            <person name="Halligan D.L."/>
            <person name="Halpern A.L."/>
            <person name="Halter G.M."/>
            <person name="Han M.V."/>
            <person name="Heger A."/>
            <person name="Hillier L."/>
            <person name="Hinrichs A.S."/>
            <person name="Holmes I."/>
            <person name="Hoskins R.A."/>
            <person name="Hubisz M.J."/>
            <person name="Hultmark D."/>
            <person name="Huntley M.A."/>
            <person name="Jaffe D.B."/>
            <person name="Jagadeeshan S."/>
            <person name="Jeck W.R."/>
            <person name="Johnson J."/>
            <person name="Jones C.D."/>
            <person name="Jordan W.C."/>
            <person name="Karpen G.H."/>
            <person name="Kataoka E."/>
            <person name="Keightley P.D."/>
            <person name="Kheradpour P."/>
            <person name="Kirkness E.F."/>
            <person name="Koerich L.B."/>
            <person name="Kristiansen K."/>
            <person name="Kudrna D."/>
            <person name="Kulathinal R.J."/>
            <person name="Kumar S."/>
            <person name="Kwok R."/>
            <person name="Lander E."/>
            <person name="Langley C.H."/>
            <person name="Lapoint R."/>
            <person name="Lazzaro B.P."/>
            <person name="Lee S.J."/>
            <person name="Levesque L."/>
            <person name="Li R."/>
            <person name="Lin C.F."/>
            <person name="Lin M.F."/>
            <person name="Lindblad-Toh K."/>
            <person name="Llopart A."/>
            <person name="Long M."/>
            <person name="Low L."/>
            <person name="Lozovsky E."/>
            <person name="Lu J."/>
            <person name="Luo M."/>
            <person name="Machado C.A."/>
            <person name="Makalowski W."/>
            <person name="Marzo M."/>
            <person name="Matsuda M."/>
            <person name="Matzkin L."/>
            <person name="McAllister B."/>
            <person name="McBride C.S."/>
            <person name="McKernan B."/>
            <person name="McKernan K."/>
            <person name="Mendez-Lago M."/>
            <person name="Minx P."/>
            <person name="Mollenhauer M.U."/>
            <person name="Montooth K."/>
            <person name="Mount S.M."/>
            <person name="Mu X."/>
            <person name="Myers E."/>
            <person name="Negre B."/>
            <person name="Newfeld S."/>
            <person name="Nielsen R."/>
            <person name="Noor M.A."/>
            <person name="O'Grady P."/>
            <person name="Pachter L."/>
            <person name="Papaceit M."/>
            <person name="Parisi M.J."/>
            <person name="Parisi M."/>
            <person name="Parts L."/>
            <person name="Pedersen J.S."/>
            <person name="Pesole G."/>
            <person name="Phillippy A.M."/>
            <person name="Ponting C.P."/>
            <person name="Pop M."/>
            <person name="Porcelli D."/>
            <person name="Powell J.R."/>
            <person name="Prohaska S."/>
            <person name="Pruitt K."/>
            <person name="Puig M."/>
            <person name="Quesneville H."/>
            <person name="Ram K.R."/>
            <person name="Rand D."/>
            <person name="Rasmussen M.D."/>
            <person name="Reed L.K."/>
            <person name="Reenan R."/>
            <person name="Reily A."/>
            <person name="Remington K.A."/>
            <person name="Rieger T.T."/>
            <person name="Ritchie M.G."/>
            <person name="Robin C."/>
            <person name="Rogers Y.H."/>
            <person name="Rohde C."/>
            <person name="Rozas J."/>
            <person name="Rubenfield M.J."/>
            <person name="Ruiz A."/>
            <person name="Russo S."/>
            <person name="Salzberg S.L."/>
            <person name="Sanchez-Gracia A."/>
            <person name="Saranga D.J."/>
            <person name="Sato H."/>
            <person name="Schaeffer S.W."/>
            <person name="Schatz M.C."/>
            <person name="Schlenke T."/>
            <person name="Schwartz R."/>
            <person name="Segarra C."/>
            <person name="Singh R.S."/>
            <person name="Sirot L."/>
            <person name="Sirota M."/>
            <person name="Sisneros N.B."/>
            <person name="Smith C.D."/>
            <person name="Smith T.F."/>
            <person name="Spieth J."/>
            <person name="Stage D.E."/>
            <person name="Stark A."/>
            <person name="Stephan W."/>
            <person name="Strausberg R.L."/>
            <person name="Strempel S."/>
            <person name="Sturgill D."/>
            <person name="Sutton G."/>
            <person name="Sutton G.G."/>
            <person name="Tao W."/>
            <person name="Teichmann S."/>
            <person name="Tobari Y.N."/>
            <person name="Tomimura Y."/>
            <person name="Tsolas J.M."/>
            <person name="Valente V.L."/>
            <person name="Venter E."/>
            <person name="Venter J.C."/>
            <person name="Vicario S."/>
            <person name="Vieira F.G."/>
            <person name="Vilella A.J."/>
            <person name="Villasante A."/>
            <person name="Walenz B."/>
            <person name="Wang J."/>
            <person name="Wasserman M."/>
            <person name="Watts T."/>
            <person name="Wilson D."/>
            <person name="Wilson R.K."/>
            <person name="Wing R.A."/>
            <person name="Wolfner M.F."/>
            <person name="Wong A."/>
            <person name="Wong G.K."/>
            <person name="Wu C.I."/>
            <person name="Wu G."/>
            <person name="Yamamoto D."/>
            <person name="Yang H.P."/>
            <person name="Yang S.P."/>
            <person name="Yorke J.A."/>
            <person name="Yoshida K."/>
            <person name="Zdobnov E."/>
            <person name="Zhang P."/>
            <person name="Zhang Y."/>
            <person name="Zimin A.V."/>
            <person name="Baldwin J."/>
            <person name="Abdouelleil A."/>
            <person name="Abdulkadir J."/>
            <person name="Abebe A."/>
            <person name="Abera B."/>
            <person name="Abreu J."/>
            <person name="Acer S.C."/>
            <person name="Aftuck L."/>
            <person name="Alexander A."/>
            <person name="An P."/>
            <person name="Anderson E."/>
            <person name="Anderson S."/>
            <person name="Arachi H."/>
            <person name="Azer M."/>
            <person name="Bachantsang P."/>
            <person name="Barry A."/>
            <person name="Bayul T."/>
            <person name="Berlin A."/>
            <person name="Bessette D."/>
            <person name="Bloom T."/>
            <person name="Blye J."/>
            <person name="Boguslavskiy L."/>
            <person name="Bonnet C."/>
            <person name="Boukhgalter B."/>
            <person name="Bourzgui I."/>
            <person name="Brown A."/>
            <person name="Cahill P."/>
            <person name="Channer S."/>
            <person name="Cheshatsang Y."/>
            <person name="Chuda L."/>
            <person name="Citroen M."/>
            <person name="Collymore A."/>
            <person name="Cooke P."/>
            <person name="Costello M."/>
            <person name="D'Aco K."/>
            <person name="Daza R."/>
            <person name="De Haan G."/>
            <person name="DeGray S."/>
            <person name="DeMaso C."/>
            <person name="Dhargay N."/>
            <person name="Dooley K."/>
            <person name="Dooley E."/>
            <person name="Doricent M."/>
            <person name="Dorje P."/>
            <person name="Dorjee K."/>
            <person name="Dupes A."/>
            <person name="Elong R."/>
            <person name="Falk J."/>
            <person name="Farina A."/>
            <person name="Faro S."/>
            <person name="Ferguson D."/>
            <person name="Fisher S."/>
            <person name="Foley C.D."/>
            <person name="Franke A."/>
            <person name="Friedrich D."/>
            <person name="Gadbois L."/>
            <person name="Gearin G."/>
            <person name="Gearin C.R."/>
            <person name="Giannoukos G."/>
            <person name="Goode T."/>
            <person name="Graham J."/>
            <person name="Grandbois E."/>
            <person name="Grewal S."/>
            <person name="Gyaltsen K."/>
            <person name="Hafez N."/>
            <person name="Hagos B."/>
            <person name="Hall J."/>
            <person name="Henson C."/>
            <person name="Hollinger A."/>
            <person name="Honan T."/>
            <person name="Huard M.D."/>
            <person name="Hughes L."/>
            <person name="Hurhula B."/>
            <person name="Husby M.E."/>
            <person name="Kamat A."/>
            <person name="Kanga B."/>
            <person name="Kashin S."/>
            <person name="Khazanovich D."/>
            <person name="Kisner P."/>
            <person name="Lance K."/>
            <person name="Lara M."/>
            <person name="Lee W."/>
            <person name="Lennon N."/>
            <person name="Letendre F."/>
            <person name="LeVine R."/>
            <person name="Lipovsky A."/>
            <person name="Liu X."/>
            <person name="Liu J."/>
            <person name="Liu S."/>
            <person name="Lokyitsang T."/>
            <person name="Lokyitsang Y."/>
            <person name="Lubonja R."/>
            <person name="Lui A."/>
            <person name="MacDonald P."/>
            <person name="Magnisalis V."/>
            <person name="Maru K."/>
            <person name="Matthews C."/>
            <person name="McCusker W."/>
            <person name="McDonough S."/>
            <person name="Mehta T."/>
            <person name="Meldrim J."/>
            <person name="Meneus L."/>
            <person name="Mihai O."/>
            <person name="Mihalev A."/>
            <person name="Mihova T."/>
            <person name="Mittelman R."/>
            <person name="Mlenga V."/>
            <person name="Montmayeur A."/>
            <person name="Mulrain L."/>
            <person name="Navidi A."/>
            <person name="Naylor J."/>
            <person name="Negash T."/>
            <person name="Nguyen T."/>
            <person name="Nguyen N."/>
            <person name="Nicol R."/>
            <person name="Norbu C."/>
            <person name="Norbu N."/>
            <person name="Novod N."/>
            <person name="O'Neill B."/>
            <person name="Osman S."/>
            <person name="Markiewicz E."/>
            <person name="Oyono O.L."/>
            <person name="Patti C."/>
            <person name="Phunkhang P."/>
            <person name="Pierre F."/>
            <person name="Priest M."/>
            <person name="Raghuraman S."/>
            <person name="Rege F."/>
            <person name="Reyes R."/>
            <person name="Rise C."/>
            <person name="Rogov P."/>
            <person name="Ross K."/>
            <person name="Ryan E."/>
            <person name="Settipalli S."/>
            <person name="Shea T."/>
            <person name="Sherpa N."/>
            <person name="Shi L."/>
            <person name="Shih D."/>
            <person name="Sparrow T."/>
            <person name="Spaulding J."/>
            <person name="Stalker J."/>
            <person name="Stange-Thomann N."/>
            <person name="Stavropoulos S."/>
            <person name="Stone C."/>
            <person name="Strader C."/>
            <person name="Tesfaye S."/>
            <person name="Thomson T."/>
            <person name="Thoulutsang Y."/>
            <person name="Thoulutsang D."/>
            <person name="Topham K."/>
            <person name="Topping I."/>
            <person name="Tsamla T."/>
            <person name="Vassiliev H."/>
            <person name="Vo A."/>
            <person name="Wangchuk T."/>
            <person name="Wangdi T."/>
            <person name="Weiand M."/>
            <person name="Wilkinson J."/>
            <person name="Wilson A."/>
            <person name="Yadav S."/>
            <person name="Young G."/>
            <person name="Yu Q."/>
            <person name="Zembek L."/>
            <person name="Zhong D."/>
            <person name="Zimmer A."/>
            <person name="Zwirko Z."/>
            <person name="Jaffe D.B."/>
            <person name="Alvarez P."/>
            <person name="Brockman W."/>
            <person name="Butler J."/>
            <person name="Chin C."/>
            <person name="Gnerre S."/>
            <person name="Grabherr M."/>
            <person name="Kleber M."/>
            <person name="Mauceli E."/>
            <person name="MacCallum I."/>
        </authorList>
    </citation>
    <scope>NUCLEOTIDE SEQUENCE [LARGE SCALE GENOMIC DNA]</scope>
    <source>
        <strain evidence="3">Tucson 14030-0811.24</strain>
    </source>
</reference>